<dbReference type="Pfam" id="PF00903">
    <property type="entry name" value="Glyoxalase"/>
    <property type="match status" value="1"/>
</dbReference>
<dbReference type="Proteomes" id="UP000251995">
    <property type="component" value="Chromosome"/>
</dbReference>
<dbReference type="InterPro" id="IPR029068">
    <property type="entry name" value="Glyas_Bleomycin-R_OHBP_Dase"/>
</dbReference>
<dbReference type="InterPro" id="IPR004360">
    <property type="entry name" value="Glyas_Fos-R_dOase_dom"/>
</dbReference>
<protein>
    <recommendedName>
        <fullName evidence="1">VOC domain-containing protein</fullName>
    </recommendedName>
</protein>
<dbReference type="SUPFAM" id="SSF54593">
    <property type="entry name" value="Glyoxalase/Bleomycin resistance protein/Dihydroxybiphenyl dioxygenase"/>
    <property type="match status" value="1"/>
</dbReference>
<feature type="domain" description="VOC" evidence="1">
    <location>
        <begin position="2"/>
        <end position="124"/>
    </location>
</feature>
<evidence type="ECO:0000259" key="1">
    <source>
        <dbReference type="PROSITE" id="PS51819"/>
    </source>
</evidence>
<dbReference type="AlphaFoldDB" id="A0A344URX8"/>
<evidence type="ECO:0000313" key="2">
    <source>
        <dbReference type="EMBL" id="AXE38026.1"/>
    </source>
</evidence>
<dbReference type="PANTHER" id="PTHR36503:SF3">
    <property type="entry name" value="BLR0126 PROTEIN"/>
    <property type="match status" value="1"/>
</dbReference>
<dbReference type="InterPro" id="IPR037523">
    <property type="entry name" value="VOC_core"/>
</dbReference>
<sequence>MQINQTAVSLNVEDVEASATFAQTHFGFTEEMSADGFVSLAHPTAGMNLILLATGLPTFKPAQAAGPAGQGLLLVLVVEDLDAEFERIQAHGAPVVTPPETEPWGERYCQFADPNGLIWQLVQWMDEAPRGGSDGQSGRP</sequence>
<proteinExistence type="predicted"/>
<organism evidence="2 3">
    <name type="scientific">Acidipropionibacterium virtanenii</name>
    <dbReference type="NCBI Taxonomy" id="2057246"/>
    <lineage>
        <taxon>Bacteria</taxon>
        <taxon>Bacillati</taxon>
        <taxon>Actinomycetota</taxon>
        <taxon>Actinomycetes</taxon>
        <taxon>Propionibacteriales</taxon>
        <taxon>Propionibacteriaceae</taxon>
        <taxon>Acidipropionibacterium</taxon>
    </lineage>
</organism>
<evidence type="ECO:0000313" key="3">
    <source>
        <dbReference type="Proteomes" id="UP000251995"/>
    </source>
</evidence>
<gene>
    <name evidence="2" type="ORF">JS278_00839</name>
</gene>
<name>A0A344URX8_9ACTN</name>
<dbReference type="PANTHER" id="PTHR36503">
    <property type="entry name" value="BLR2520 PROTEIN"/>
    <property type="match status" value="1"/>
</dbReference>
<keyword evidence="3" id="KW-1185">Reference proteome</keyword>
<dbReference type="RefSeq" id="WP_114044105.1">
    <property type="nucleotide sequence ID" value="NZ_CP025198.1"/>
</dbReference>
<dbReference type="PROSITE" id="PS51819">
    <property type="entry name" value="VOC"/>
    <property type="match status" value="1"/>
</dbReference>
<dbReference type="Gene3D" id="3.10.180.10">
    <property type="entry name" value="2,3-Dihydroxybiphenyl 1,2-Dioxygenase, domain 1"/>
    <property type="match status" value="1"/>
</dbReference>
<dbReference type="EMBL" id="CP025198">
    <property type="protein sequence ID" value="AXE38026.1"/>
    <property type="molecule type" value="Genomic_DNA"/>
</dbReference>
<dbReference type="KEGG" id="acij:JS278_00839"/>
<dbReference type="OrthoDB" id="9798201at2"/>
<reference evidence="2 3" key="1">
    <citation type="submission" date="2017-12" db="EMBL/GenBank/DDBJ databases">
        <title>The whole genome sequence of the Acidipropionibacterium virtanenii sp. nov. type strain JS278.</title>
        <authorList>
            <person name="Laine P."/>
            <person name="Deptula P."/>
            <person name="Varmanen P."/>
            <person name="Auvinen P."/>
        </authorList>
    </citation>
    <scope>NUCLEOTIDE SEQUENCE [LARGE SCALE GENOMIC DNA]</scope>
    <source>
        <strain evidence="2 3">JS278</strain>
    </source>
</reference>
<accession>A0A344URX8</accession>